<dbReference type="EMBL" id="CP000828">
    <property type="protein sequence ID" value="ABW25653.1"/>
    <property type="molecule type" value="Genomic_DNA"/>
</dbReference>
<protein>
    <recommendedName>
        <fullName evidence="1">peptidylprolyl isomerase</fullName>
        <ecNumber evidence="1">5.2.1.8</ecNumber>
    </recommendedName>
</protein>
<keyword evidence="7" id="KW-1185">Reference proteome</keyword>
<dbReference type="Pfam" id="PF21329">
    <property type="entry name" value="CYP38_PsbQ-like"/>
    <property type="match status" value="1"/>
</dbReference>
<dbReference type="Pfam" id="PF00160">
    <property type="entry name" value="Pro_isomerase"/>
    <property type="match status" value="1"/>
</dbReference>
<evidence type="ECO:0000256" key="1">
    <source>
        <dbReference type="ARBA" id="ARBA00013194"/>
    </source>
</evidence>
<dbReference type="eggNOG" id="COG0652">
    <property type="taxonomic scope" value="Bacteria"/>
</dbReference>
<evidence type="ECO:0000256" key="3">
    <source>
        <dbReference type="ARBA" id="ARBA00023110"/>
    </source>
</evidence>
<evidence type="ECO:0000256" key="2">
    <source>
        <dbReference type="ARBA" id="ARBA00023078"/>
    </source>
</evidence>
<dbReference type="STRING" id="329726.AM1_0603"/>
<keyword evidence="2" id="KW-0793">Thylakoid</keyword>
<dbReference type="HOGENOM" id="CLU_012062_19_2_3"/>
<accession>B0CD62</accession>
<evidence type="ECO:0000313" key="7">
    <source>
        <dbReference type="Proteomes" id="UP000000268"/>
    </source>
</evidence>
<dbReference type="SUPFAM" id="SSF101112">
    <property type="entry name" value="Oxygen-evolving enhancer protein 3"/>
    <property type="match status" value="1"/>
</dbReference>
<name>B0CD62_ACAM1</name>
<dbReference type="GO" id="GO:0003755">
    <property type="term" value="F:peptidyl-prolyl cis-trans isomerase activity"/>
    <property type="evidence" value="ECO:0007669"/>
    <property type="project" value="UniProtKB-KW"/>
</dbReference>
<dbReference type="AlphaFoldDB" id="B0CD62"/>
<dbReference type="Gene3D" id="2.40.100.10">
    <property type="entry name" value="Cyclophilin-like"/>
    <property type="match status" value="1"/>
</dbReference>
<dbReference type="InterPro" id="IPR029000">
    <property type="entry name" value="Cyclophilin-like_dom_sf"/>
</dbReference>
<dbReference type="OrthoDB" id="9796864at2"/>
<dbReference type="Gene3D" id="1.20.120.290">
    <property type="entry name" value="Oxygen-evolving enhancer protein 3 (PsbQ), four-helix up-down bundle"/>
    <property type="match status" value="1"/>
</dbReference>
<dbReference type="PROSITE" id="PS50072">
    <property type="entry name" value="CSA_PPIASE_2"/>
    <property type="match status" value="1"/>
</dbReference>
<dbReference type="CDD" id="cd01924">
    <property type="entry name" value="cyclophilin_TLP40_like"/>
    <property type="match status" value="1"/>
</dbReference>
<reference evidence="6 7" key="1">
    <citation type="journal article" date="2008" name="Proc. Natl. Acad. Sci. U.S.A.">
        <title>Niche adaptation and genome expansion in the chlorophyll d-producing cyanobacterium Acaryochloris marina.</title>
        <authorList>
            <person name="Swingley W.D."/>
            <person name="Chen M."/>
            <person name="Cheung P.C."/>
            <person name="Conrad A.L."/>
            <person name="Dejesa L.C."/>
            <person name="Hao J."/>
            <person name="Honchak B.M."/>
            <person name="Karbach L.E."/>
            <person name="Kurdoglu A."/>
            <person name="Lahiri S."/>
            <person name="Mastrian S.D."/>
            <person name="Miyashita H."/>
            <person name="Page L."/>
            <person name="Ramakrishna P."/>
            <person name="Satoh S."/>
            <person name="Sattley W.M."/>
            <person name="Shimada Y."/>
            <person name="Taylor H.L."/>
            <person name="Tomo T."/>
            <person name="Tsuchiya T."/>
            <person name="Wang Z.T."/>
            <person name="Raymond J."/>
            <person name="Mimuro M."/>
            <person name="Blankenship R.E."/>
            <person name="Touchman J.W."/>
        </authorList>
    </citation>
    <scope>NUCLEOTIDE SEQUENCE [LARGE SCALE GENOMIC DNA]</scope>
    <source>
        <strain evidence="7">MBIC 11017</strain>
    </source>
</reference>
<evidence type="ECO:0000256" key="4">
    <source>
        <dbReference type="ARBA" id="ARBA00023235"/>
    </source>
</evidence>
<dbReference type="Proteomes" id="UP000000268">
    <property type="component" value="Chromosome"/>
</dbReference>
<keyword evidence="3" id="KW-0697">Rotamase</keyword>
<feature type="domain" description="PPIase cyclophilin-type" evidence="5">
    <location>
        <begin position="190"/>
        <end position="364"/>
    </location>
</feature>
<dbReference type="InterPro" id="IPR048563">
    <property type="entry name" value="CYP38_PsbQ-like"/>
</dbReference>
<dbReference type="PANTHER" id="PTHR43246">
    <property type="entry name" value="PEPTIDYL-PROLYL CIS-TRANS ISOMERASE CYP38, CHLOROPLASTIC"/>
    <property type="match status" value="1"/>
</dbReference>
<dbReference type="SUPFAM" id="SSF50891">
    <property type="entry name" value="Cyclophilin-like"/>
    <property type="match status" value="1"/>
</dbReference>
<dbReference type="EC" id="5.2.1.8" evidence="1"/>
<evidence type="ECO:0000259" key="5">
    <source>
        <dbReference type="PROSITE" id="PS50072"/>
    </source>
</evidence>
<dbReference type="InterPro" id="IPR023222">
    <property type="entry name" value="PsbQ-like_dom_sf"/>
</dbReference>
<evidence type="ECO:0000313" key="6">
    <source>
        <dbReference type="EMBL" id="ABW25653.1"/>
    </source>
</evidence>
<proteinExistence type="predicted"/>
<organism evidence="6 7">
    <name type="scientific">Acaryochloris marina (strain MBIC 11017)</name>
    <dbReference type="NCBI Taxonomy" id="329726"/>
    <lineage>
        <taxon>Bacteria</taxon>
        <taxon>Bacillati</taxon>
        <taxon>Cyanobacteriota</taxon>
        <taxon>Cyanophyceae</taxon>
        <taxon>Acaryochloridales</taxon>
        <taxon>Acaryochloridaceae</taxon>
        <taxon>Acaryochloris</taxon>
    </lineage>
</organism>
<keyword evidence="4 6" id="KW-0413">Isomerase</keyword>
<dbReference type="KEGG" id="amr:AM1_0603"/>
<dbReference type="InterPro" id="IPR044665">
    <property type="entry name" value="E_coli_cyclophilin_A-like"/>
</dbReference>
<dbReference type="InterPro" id="IPR002130">
    <property type="entry name" value="Cyclophilin-type_PPIase_dom"/>
</dbReference>
<gene>
    <name evidence="6" type="ordered locus">AM1_0603</name>
</gene>
<dbReference type="RefSeq" id="WP_012161252.1">
    <property type="nucleotide sequence ID" value="NC_009925.1"/>
</dbReference>
<sequence>MYSLHSWLKRTALLLLTLVFSLGLSGPAWSAPFLPLSVLPTANAVKDGSSILRFALPIDEPYIREIQNAVEGTTPQIRGKRWPEIRKGLGKAKRTLERHRSDILAAVAPDQQAVASEQLDFIAQALLDLEDAVAAKDIDQFNTIRKPLADRVGIIEEAMLTEFPFEVPEEYQDLPQLKGRATIAITTNKGDMTVVVDGYSAPVTAGNFVDLVQRKFYDGLKFTRAEESYVVQTGDPDGPDAGFIDPDTGEYRAIPLEIMVKGDSEPIYGSTLEDLGIYLDEPVLTFSSYGTMAMARPGDDANGGSSQFFFLLFEPELTPAGSNLLDGRYAVFGYVVDGQDVLGTIKPGDVIESARVIKGAENLV</sequence>